<feature type="transmembrane region" description="Helical" evidence="7">
    <location>
        <begin position="66"/>
        <end position="90"/>
    </location>
</feature>
<feature type="transmembrane region" description="Helical" evidence="7">
    <location>
        <begin position="6"/>
        <end position="23"/>
    </location>
</feature>
<dbReference type="Gene3D" id="1.20.1530.20">
    <property type="match status" value="1"/>
</dbReference>
<evidence type="ECO:0000259" key="8">
    <source>
        <dbReference type="PROSITE" id="PS51094"/>
    </source>
</evidence>
<evidence type="ECO:0000256" key="1">
    <source>
        <dbReference type="ARBA" id="ARBA00004141"/>
    </source>
</evidence>
<feature type="transmembrane region" description="Helical" evidence="7">
    <location>
        <begin position="295"/>
        <end position="315"/>
    </location>
</feature>
<dbReference type="Proteomes" id="UP000178449">
    <property type="component" value="Unassembled WGS sequence"/>
</dbReference>
<dbReference type="CDD" id="cd00211">
    <property type="entry name" value="PTS_IIA_fru"/>
    <property type="match status" value="1"/>
</dbReference>
<feature type="transmembrane region" description="Helical" evidence="7">
    <location>
        <begin position="240"/>
        <end position="259"/>
    </location>
</feature>
<dbReference type="InterPro" id="IPR038770">
    <property type="entry name" value="Na+/solute_symporter_sf"/>
</dbReference>
<dbReference type="PROSITE" id="PS51094">
    <property type="entry name" value="PTS_EIIA_TYPE_2"/>
    <property type="match status" value="1"/>
</dbReference>
<dbReference type="InterPro" id="IPR050794">
    <property type="entry name" value="CPA2_transporter"/>
</dbReference>
<evidence type="ECO:0000256" key="4">
    <source>
        <dbReference type="ARBA" id="ARBA00022989"/>
    </source>
</evidence>
<dbReference type="GO" id="GO:0016020">
    <property type="term" value="C:membrane"/>
    <property type="evidence" value="ECO:0007669"/>
    <property type="project" value="UniProtKB-SubCell"/>
</dbReference>
<feature type="transmembrane region" description="Helical" evidence="7">
    <location>
        <begin position="35"/>
        <end position="54"/>
    </location>
</feature>
<comment type="subcellular location">
    <subcellularLocation>
        <location evidence="1">Membrane</location>
        <topology evidence="1">Multi-pass membrane protein</topology>
    </subcellularLocation>
</comment>
<dbReference type="InterPro" id="IPR016152">
    <property type="entry name" value="PTrfase/Anion_transptr"/>
</dbReference>
<dbReference type="PROSITE" id="PS00372">
    <property type="entry name" value="PTS_EIIA_TYPE_2_HIS"/>
    <property type="match status" value="1"/>
</dbReference>
<name>A0A1F6GDD9_9PROT</name>
<feature type="domain" description="PTS EIIA type-2" evidence="8">
    <location>
        <begin position="417"/>
        <end position="560"/>
    </location>
</feature>
<gene>
    <name evidence="9" type="ORF">A2527_12300</name>
</gene>
<dbReference type="SUPFAM" id="SSF55804">
    <property type="entry name" value="Phoshotransferase/anion transport protein"/>
    <property type="match status" value="1"/>
</dbReference>
<protein>
    <recommendedName>
        <fullName evidence="8">PTS EIIA type-2 domain-containing protein</fullName>
    </recommendedName>
</protein>
<keyword evidence="4 7" id="KW-1133">Transmembrane helix</keyword>
<dbReference type="PANTHER" id="PTHR32468:SF0">
    <property type="entry name" value="K(+)_H(+) ANTIPORTER 1"/>
    <property type="match status" value="1"/>
</dbReference>
<dbReference type="InterPro" id="IPR006153">
    <property type="entry name" value="Cation/H_exchanger_TM"/>
</dbReference>
<feature type="transmembrane region" description="Helical" evidence="7">
    <location>
        <begin position="209"/>
        <end position="228"/>
    </location>
</feature>
<evidence type="ECO:0000313" key="10">
    <source>
        <dbReference type="Proteomes" id="UP000178449"/>
    </source>
</evidence>
<dbReference type="GO" id="GO:0015297">
    <property type="term" value="F:antiporter activity"/>
    <property type="evidence" value="ECO:0007669"/>
    <property type="project" value="InterPro"/>
</dbReference>
<evidence type="ECO:0000256" key="3">
    <source>
        <dbReference type="ARBA" id="ARBA00022692"/>
    </source>
</evidence>
<dbReference type="Pfam" id="PF00999">
    <property type="entry name" value="Na_H_Exchanger"/>
    <property type="match status" value="1"/>
</dbReference>
<evidence type="ECO:0000256" key="6">
    <source>
        <dbReference type="ARBA" id="ARBA00023136"/>
    </source>
</evidence>
<keyword evidence="2" id="KW-0813">Transport</keyword>
<dbReference type="GO" id="GO:1902600">
    <property type="term" value="P:proton transmembrane transport"/>
    <property type="evidence" value="ECO:0007669"/>
    <property type="project" value="InterPro"/>
</dbReference>
<proteinExistence type="predicted"/>
<feature type="transmembrane region" description="Helical" evidence="7">
    <location>
        <begin position="138"/>
        <end position="161"/>
    </location>
</feature>
<dbReference type="PANTHER" id="PTHR32468">
    <property type="entry name" value="CATION/H + ANTIPORTER"/>
    <property type="match status" value="1"/>
</dbReference>
<evidence type="ECO:0000313" key="9">
    <source>
        <dbReference type="EMBL" id="OGG96092.1"/>
    </source>
</evidence>
<dbReference type="InterPro" id="IPR002178">
    <property type="entry name" value="PTS_EIIA_type-2_dom"/>
</dbReference>
<evidence type="ECO:0000256" key="2">
    <source>
        <dbReference type="ARBA" id="ARBA00022448"/>
    </source>
</evidence>
<sequence length="577" mass="62371">MQSFDLVLMFLAFGTLLGMARFLGELFRHFNQPAVLGEILAGLFLGPTLLGRVWPEAHGLLFPEAGPGAIVLQAFATLAITLYLLVAGMEVDLSTLWRQGRLAIMISLSGILLPFAAGFLAAWFFPLFLGAGHQAQSLAFPLFFATALSISSLPIIAKTLMDIDLYRTDLGMVIMAAAIGNDLVGWIIFAAILGMIGQESTHGASIGEVTVLVLGTAIFMLTLGRWLINRLLGLVQTYASWSGGVISLALTLTLFSAAWTEWIGVHALFGAFLFGIALGDSSRVRKHTRVTLEQFISFFFAPFFFAGIGLHLDFWQHFDPLLTLVVVIISIFGKVVGCGLGGKLAGLPWNQAWAIGFGMNARGAMEIILALLAFEAGLIGANLFMALVVMALVTTAISGPGMQFMLGHKKNRLTFTDFLSAKTFVPKMQVNDCWEAIELLSRVAALQAGLDPLEVIEAVKSREETMSTGVAKGLALPHGRLPKLKKPIIALGICSQGVDFHSVDNTPAYLIILILNGSQDSGVQLRLLADAARIIKEVENLEEVKNITEFSELLHWLRIQRNKAGVPKLGPTNPQQA</sequence>
<dbReference type="Gene3D" id="3.40.930.10">
    <property type="entry name" value="Mannitol-specific EII, Chain A"/>
    <property type="match status" value="1"/>
</dbReference>
<feature type="transmembrane region" description="Helical" evidence="7">
    <location>
        <begin position="102"/>
        <end position="126"/>
    </location>
</feature>
<dbReference type="Pfam" id="PF00359">
    <property type="entry name" value="PTS_EIIA_2"/>
    <property type="match status" value="1"/>
</dbReference>
<keyword evidence="5" id="KW-0406">Ion transport</keyword>
<feature type="transmembrane region" description="Helical" evidence="7">
    <location>
        <begin position="321"/>
        <end position="340"/>
    </location>
</feature>
<dbReference type="AlphaFoldDB" id="A0A1F6GDD9"/>
<keyword evidence="6 7" id="KW-0472">Membrane</keyword>
<keyword evidence="3 7" id="KW-0812">Transmembrane</keyword>
<feature type="transmembrane region" description="Helical" evidence="7">
    <location>
        <begin position="265"/>
        <end position="283"/>
    </location>
</feature>
<accession>A0A1F6GDD9</accession>
<evidence type="ECO:0000256" key="7">
    <source>
        <dbReference type="SAM" id="Phobius"/>
    </source>
</evidence>
<comment type="caution">
    <text evidence="9">The sequence shown here is derived from an EMBL/GenBank/DDBJ whole genome shotgun (WGS) entry which is preliminary data.</text>
</comment>
<dbReference type="STRING" id="1817772.A2527_12300"/>
<reference evidence="9 10" key="1">
    <citation type="journal article" date="2016" name="Nat. Commun.">
        <title>Thousands of microbial genomes shed light on interconnected biogeochemical processes in an aquifer system.</title>
        <authorList>
            <person name="Anantharaman K."/>
            <person name="Brown C.T."/>
            <person name="Hug L.A."/>
            <person name="Sharon I."/>
            <person name="Castelle C.J."/>
            <person name="Probst A.J."/>
            <person name="Thomas B.C."/>
            <person name="Singh A."/>
            <person name="Wilkins M.J."/>
            <person name="Karaoz U."/>
            <person name="Brodie E.L."/>
            <person name="Williams K.H."/>
            <person name="Hubbard S.S."/>
            <person name="Banfield J.F."/>
        </authorList>
    </citation>
    <scope>NUCLEOTIDE SEQUENCE [LARGE SCALE GENOMIC DNA]</scope>
</reference>
<dbReference type="EMBL" id="MFNE01000019">
    <property type="protein sequence ID" value="OGG96092.1"/>
    <property type="molecule type" value="Genomic_DNA"/>
</dbReference>
<feature type="transmembrane region" description="Helical" evidence="7">
    <location>
        <begin position="173"/>
        <end position="197"/>
    </location>
</feature>
<evidence type="ECO:0000256" key="5">
    <source>
        <dbReference type="ARBA" id="ARBA00023065"/>
    </source>
</evidence>
<organism evidence="9 10">
    <name type="scientific">Candidatus Lambdaproteobacteria bacterium RIFOXYD2_FULL_50_16</name>
    <dbReference type="NCBI Taxonomy" id="1817772"/>
    <lineage>
        <taxon>Bacteria</taxon>
        <taxon>Pseudomonadati</taxon>
        <taxon>Pseudomonadota</taxon>
        <taxon>Candidatus Lambdaproteobacteria</taxon>
    </lineage>
</organism>